<dbReference type="InterPro" id="IPR018490">
    <property type="entry name" value="cNMP-bd_dom_sf"/>
</dbReference>
<feature type="transmembrane region" description="Helical" evidence="5">
    <location>
        <begin position="393"/>
        <end position="418"/>
    </location>
</feature>
<evidence type="ECO:0000256" key="1">
    <source>
        <dbReference type="ARBA" id="ARBA00004141"/>
    </source>
</evidence>
<dbReference type="eggNOG" id="COG0664">
    <property type="taxonomic scope" value="Bacteria"/>
</dbReference>
<sequence>MRLAQPWRNDLRGGTEAALQGMSTAVAPILLFVGLFGSAGLSAGYWAALVVVALVPCARLLMGGQPAILSAPRTASLATYAGLVLHISLASAGPTAQQAASGLTTTQLLVGLTAGSLMFLAASALVVLAGALRWGHIFKMIPIPVSVGISNGTALLLVWLALVQMNRGGAPAVLSAVSMLLAYALWRWSQKRVAWFANMPAVLIAVACGVLLTSVGNTAAPLGTAPQVMADTQWISARMWATLQAHDLLPLLMAGLPGTMTLALVMILETFTTAATMESRFNLRSDANRELIAMGTANMLGAVLGGVPCTGGPLYSLASWNAGGRGWLAALVCMLFLTGLLLGIAPWLLALPAGLIAGLLLLQAIPMADPAFMERLGRMLRTRQWRGEGTADLGFWITAAISLVGVFGNLIWATFLGIGLSSLAVLKRVSGNLTAQWTYLDTQRSRRVRGLAETTELARAAQSVGVLRLTGHLFFGNSLRLRQQADELDDRARTVVIDIAQVHEVDPSGIEALGGLIRSLQDSGRAVVISGLQASAPALQRARNNWAAVDLQVDLDRGLEACEERVLAHGAISTGTSTVATHHNSLLQDLHPDDVDMVLGLGQRRDVAQGAVLFQQGAPADGVWLLESGKVSILSGSGPLCSRLATFGPGQFVGEMGLIDGKLRSATVTADTVVTALFLDSQAIATLVDQYPAAALAITRNIARELSSRLRGTAP</sequence>
<organism evidence="8 9">
    <name type="scientific">Rhodoferax saidenbachensis</name>
    <dbReference type="NCBI Taxonomy" id="1484693"/>
    <lineage>
        <taxon>Bacteria</taxon>
        <taxon>Pseudomonadati</taxon>
        <taxon>Pseudomonadota</taxon>
        <taxon>Betaproteobacteria</taxon>
        <taxon>Burkholderiales</taxon>
        <taxon>Comamonadaceae</taxon>
        <taxon>Rhodoferax</taxon>
    </lineage>
</organism>
<evidence type="ECO:0000313" key="8">
    <source>
        <dbReference type="EMBL" id="APW44403.1"/>
    </source>
</evidence>
<feature type="transmembrane region" description="Helical" evidence="5">
    <location>
        <begin position="248"/>
        <end position="271"/>
    </location>
</feature>
<gene>
    <name evidence="8" type="ORF">RS694_19015</name>
</gene>
<name>A0A1P8KEF1_9BURK</name>
<accession>A0A1P8KEF1</accession>
<feature type="transmembrane region" description="Helical" evidence="5">
    <location>
        <begin position="193"/>
        <end position="212"/>
    </location>
</feature>
<dbReference type="PANTHER" id="PTHR43310">
    <property type="entry name" value="SULFATE TRANSPORTER YBAR-RELATED"/>
    <property type="match status" value="1"/>
</dbReference>
<dbReference type="InterPro" id="IPR018488">
    <property type="entry name" value="cNMP-bd_CS"/>
</dbReference>
<feature type="transmembrane region" description="Helical" evidence="5">
    <location>
        <begin position="108"/>
        <end position="129"/>
    </location>
</feature>
<dbReference type="InterPro" id="IPR052706">
    <property type="entry name" value="Membrane-Transporter-like"/>
</dbReference>
<dbReference type="Proteomes" id="UP000186110">
    <property type="component" value="Chromosome"/>
</dbReference>
<comment type="subcellular location">
    <subcellularLocation>
        <location evidence="1">Membrane</location>
        <topology evidence="1">Multi-pass membrane protein</topology>
    </subcellularLocation>
</comment>
<evidence type="ECO:0000256" key="3">
    <source>
        <dbReference type="ARBA" id="ARBA00022989"/>
    </source>
</evidence>
<dbReference type="SUPFAM" id="SSF51206">
    <property type="entry name" value="cAMP-binding domain-like"/>
    <property type="match status" value="1"/>
</dbReference>
<dbReference type="Pfam" id="PF00916">
    <property type="entry name" value="Sulfate_transp"/>
    <property type="match status" value="1"/>
</dbReference>
<feature type="transmembrane region" description="Helical" evidence="5">
    <location>
        <begin position="21"/>
        <end position="39"/>
    </location>
</feature>
<evidence type="ECO:0000256" key="5">
    <source>
        <dbReference type="SAM" id="Phobius"/>
    </source>
</evidence>
<dbReference type="PROSITE" id="PS00889">
    <property type="entry name" value="CNMP_BINDING_2"/>
    <property type="match status" value="1"/>
</dbReference>
<feature type="transmembrane region" description="Helical" evidence="5">
    <location>
        <begin position="141"/>
        <end position="162"/>
    </location>
</feature>
<dbReference type="KEGG" id="rsb:RS694_19015"/>
<keyword evidence="9" id="KW-1185">Reference proteome</keyword>
<evidence type="ECO:0008006" key="10">
    <source>
        <dbReference type="Google" id="ProtNLM"/>
    </source>
</evidence>
<dbReference type="CDD" id="cd07042">
    <property type="entry name" value="STAS_SulP_like_sulfate_transporter"/>
    <property type="match status" value="1"/>
</dbReference>
<feature type="domain" description="STAS" evidence="7">
    <location>
        <begin position="454"/>
        <end position="541"/>
    </location>
</feature>
<dbReference type="EMBL" id="CP019239">
    <property type="protein sequence ID" value="APW44403.1"/>
    <property type="molecule type" value="Genomic_DNA"/>
</dbReference>
<reference evidence="8 9" key="1">
    <citation type="submission" date="2017-01" db="EMBL/GenBank/DDBJ databases">
        <authorList>
            <person name="Mah S.A."/>
            <person name="Swanson W.J."/>
            <person name="Moy G.W."/>
            <person name="Vacquier V.D."/>
        </authorList>
    </citation>
    <scope>NUCLEOTIDE SEQUENCE [LARGE SCALE GENOMIC DNA]</scope>
    <source>
        <strain evidence="8 9">DSM 22694</strain>
    </source>
</reference>
<dbReference type="InterPro" id="IPR002645">
    <property type="entry name" value="STAS_dom"/>
</dbReference>
<dbReference type="InterPro" id="IPR036513">
    <property type="entry name" value="STAS_dom_sf"/>
</dbReference>
<dbReference type="Pfam" id="PF00027">
    <property type="entry name" value="cNMP_binding"/>
    <property type="match status" value="1"/>
</dbReference>
<dbReference type="PROSITE" id="PS50801">
    <property type="entry name" value="STAS"/>
    <property type="match status" value="1"/>
</dbReference>
<dbReference type="InterPro" id="IPR011547">
    <property type="entry name" value="SLC26A/SulP_dom"/>
</dbReference>
<evidence type="ECO:0000313" key="9">
    <source>
        <dbReference type="Proteomes" id="UP000186110"/>
    </source>
</evidence>
<dbReference type="AlphaFoldDB" id="A0A1P8KEF1"/>
<dbReference type="eggNOG" id="COG0659">
    <property type="taxonomic scope" value="Bacteria"/>
</dbReference>
<dbReference type="SMART" id="SM00100">
    <property type="entry name" value="cNMP"/>
    <property type="match status" value="1"/>
</dbReference>
<dbReference type="Gene3D" id="3.30.750.24">
    <property type="entry name" value="STAS domain"/>
    <property type="match status" value="1"/>
</dbReference>
<dbReference type="PROSITE" id="PS50042">
    <property type="entry name" value="CNMP_BINDING_3"/>
    <property type="match status" value="1"/>
</dbReference>
<evidence type="ECO:0000256" key="4">
    <source>
        <dbReference type="ARBA" id="ARBA00023136"/>
    </source>
</evidence>
<dbReference type="PANTHER" id="PTHR43310:SF1">
    <property type="entry name" value="SULFATE TRANSPORTER YBAR-RELATED"/>
    <property type="match status" value="1"/>
</dbReference>
<dbReference type="Gene3D" id="2.60.120.10">
    <property type="entry name" value="Jelly Rolls"/>
    <property type="match status" value="1"/>
</dbReference>
<keyword evidence="4 5" id="KW-0472">Membrane</keyword>
<feature type="transmembrane region" description="Helical" evidence="5">
    <location>
        <begin position="355"/>
        <end position="373"/>
    </location>
</feature>
<evidence type="ECO:0000256" key="2">
    <source>
        <dbReference type="ARBA" id="ARBA00022692"/>
    </source>
</evidence>
<proteinExistence type="predicted"/>
<dbReference type="SUPFAM" id="SSF52091">
    <property type="entry name" value="SpoIIaa-like"/>
    <property type="match status" value="1"/>
</dbReference>
<dbReference type="GO" id="GO:0016020">
    <property type="term" value="C:membrane"/>
    <property type="evidence" value="ECO:0007669"/>
    <property type="project" value="UniProtKB-SubCell"/>
</dbReference>
<feature type="transmembrane region" description="Helical" evidence="5">
    <location>
        <begin position="168"/>
        <end position="186"/>
    </location>
</feature>
<feature type="transmembrane region" description="Helical" evidence="5">
    <location>
        <begin position="327"/>
        <end position="348"/>
    </location>
</feature>
<dbReference type="InterPro" id="IPR014710">
    <property type="entry name" value="RmlC-like_jellyroll"/>
</dbReference>
<feature type="transmembrane region" description="Helical" evidence="5">
    <location>
        <begin position="74"/>
        <end position="96"/>
    </location>
</feature>
<keyword evidence="3 5" id="KW-1133">Transmembrane helix</keyword>
<feature type="domain" description="Cyclic nucleotide-binding" evidence="6">
    <location>
        <begin position="586"/>
        <end position="688"/>
    </location>
</feature>
<keyword evidence="2 5" id="KW-0812">Transmembrane</keyword>
<dbReference type="CDD" id="cd00038">
    <property type="entry name" value="CAP_ED"/>
    <property type="match status" value="1"/>
</dbReference>
<feature type="transmembrane region" description="Helical" evidence="5">
    <location>
        <begin position="45"/>
        <end position="62"/>
    </location>
</feature>
<evidence type="ECO:0000259" key="6">
    <source>
        <dbReference type="PROSITE" id="PS50042"/>
    </source>
</evidence>
<dbReference type="RefSeq" id="WP_029706656.1">
    <property type="nucleotide sequence ID" value="NZ_CP019239.1"/>
</dbReference>
<evidence type="ECO:0000259" key="7">
    <source>
        <dbReference type="PROSITE" id="PS50801"/>
    </source>
</evidence>
<dbReference type="InterPro" id="IPR000595">
    <property type="entry name" value="cNMP-bd_dom"/>
</dbReference>
<dbReference type="STRING" id="1484693.RS694_19015"/>
<protein>
    <recommendedName>
        <fullName evidence="10">Sulfate transporter</fullName>
    </recommendedName>
</protein>
<dbReference type="Pfam" id="PF01740">
    <property type="entry name" value="STAS"/>
    <property type="match status" value="1"/>
</dbReference>